<dbReference type="GO" id="GO:0006396">
    <property type="term" value="P:RNA processing"/>
    <property type="evidence" value="ECO:0007669"/>
    <property type="project" value="TreeGrafter"/>
</dbReference>
<gene>
    <name evidence="6" type="ORF">BP6252_04392</name>
</gene>
<dbReference type="AlphaFoldDB" id="A0A3D8S0Y6"/>
<evidence type="ECO:0000256" key="2">
    <source>
        <dbReference type="PROSITE-ProRule" id="PRU00708"/>
    </source>
</evidence>
<feature type="compositionally biased region" description="Basic and acidic residues" evidence="4">
    <location>
        <begin position="351"/>
        <end position="360"/>
    </location>
</feature>
<dbReference type="InterPro" id="IPR002885">
    <property type="entry name" value="PPR_rpt"/>
</dbReference>
<evidence type="ECO:0000313" key="7">
    <source>
        <dbReference type="Proteomes" id="UP000256645"/>
    </source>
</evidence>
<dbReference type="Pfam" id="PF17177">
    <property type="entry name" value="PPR_long"/>
    <property type="match status" value="1"/>
</dbReference>
<organism evidence="6 7">
    <name type="scientific">Coleophoma cylindrospora</name>
    <dbReference type="NCBI Taxonomy" id="1849047"/>
    <lineage>
        <taxon>Eukaryota</taxon>
        <taxon>Fungi</taxon>
        <taxon>Dikarya</taxon>
        <taxon>Ascomycota</taxon>
        <taxon>Pezizomycotina</taxon>
        <taxon>Leotiomycetes</taxon>
        <taxon>Helotiales</taxon>
        <taxon>Dermateaceae</taxon>
        <taxon>Coleophoma</taxon>
    </lineage>
</organism>
<keyword evidence="3" id="KW-0175">Coiled coil</keyword>
<feature type="domain" description="PROP1-like PPR" evidence="5">
    <location>
        <begin position="627"/>
        <end position="784"/>
    </location>
</feature>
<dbReference type="InterPro" id="IPR033443">
    <property type="entry name" value="PROP1-like_PPR_dom"/>
</dbReference>
<dbReference type="Proteomes" id="UP000256645">
    <property type="component" value="Unassembled WGS sequence"/>
</dbReference>
<feature type="region of interest" description="Disordered" evidence="4">
    <location>
        <begin position="107"/>
        <end position="136"/>
    </location>
</feature>
<evidence type="ECO:0000313" key="6">
    <source>
        <dbReference type="EMBL" id="RDW79754.1"/>
    </source>
</evidence>
<dbReference type="PROSITE" id="PS51375">
    <property type="entry name" value="PPR"/>
    <property type="match status" value="1"/>
</dbReference>
<proteinExistence type="predicted"/>
<dbReference type="SUPFAM" id="SSF48452">
    <property type="entry name" value="TPR-like"/>
    <property type="match status" value="1"/>
</dbReference>
<dbReference type="GO" id="GO:0005739">
    <property type="term" value="C:mitochondrion"/>
    <property type="evidence" value="ECO:0007669"/>
    <property type="project" value="TreeGrafter"/>
</dbReference>
<dbReference type="EMBL" id="PDLM01000004">
    <property type="protein sequence ID" value="RDW79754.1"/>
    <property type="molecule type" value="Genomic_DNA"/>
</dbReference>
<feature type="repeat" description="PPR" evidence="2">
    <location>
        <begin position="757"/>
        <end position="792"/>
    </location>
</feature>
<dbReference type="Gene3D" id="1.25.40.10">
    <property type="entry name" value="Tetratricopeptide repeat domain"/>
    <property type="match status" value="1"/>
</dbReference>
<dbReference type="NCBIfam" id="TIGR00756">
    <property type="entry name" value="PPR"/>
    <property type="match status" value="1"/>
</dbReference>
<reference evidence="6 7" key="1">
    <citation type="journal article" date="2018" name="IMA Fungus">
        <title>IMA Genome-F 9: Draft genome sequence of Annulohypoxylon stygium, Aspergillus mulundensis, Berkeleyomyces basicola (syn. Thielaviopsis basicola), Ceratocystis smalleyi, two Cercospora beticola strains, Coleophoma cylindrospora, Fusarium fracticaudum, Phialophora cf. hyalina, and Morchella septimelata.</title>
        <authorList>
            <person name="Wingfield B.D."/>
            <person name="Bills G.F."/>
            <person name="Dong Y."/>
            <person name="Huang W."/>
            <person name="Nel W.J."/>
            <person name="Swalarsk-Parry B.S."/>
            <person name="Vaghefi N."/>
            <person name="Wilken P.M."/>
            <person name="An Z."/>
            <person name="de Beer Z.W."/>
            <person name="De Vos L."/>
            <person name="Chen L."/>
            <person name="Duong T.A."/>
            <person name="Gao Y."/>
            <person name="Hammerbacher A."/>
            <person name="Kikkert J.R."/>
            <person name="Li Y."/>
            <person name="Li H."/>
            <person name="Li K."/>
            <person name="Li Q."/>
            <person name="Liu X."/>
            <person name="Ma X."/>
            <person name="Naidoo K."/>
            <person name="Pethybridge S.J."/>
            <person name="Sun J."/>
            <person name="Steenkamp E.T."/>
            <person name="van der Nest M.A."/>
            <person name="van Wyk S."/>
            <person name="Wingfield M.J."/>
            <person name="Xiong C."/>
            <person name="Yue Q."/>
            <person name="Zhang X."/>
        </authorList>
    </citation>
    <scope>NUCLEOTIDE SEQUENCE [LARGE SCALE GENOMIC DNA]</scope>
    <source>
        <strain evidence="6 7">BP6252</strain>
    </source>
</reference>
<keyword evidence="7" id="KW-1185">Reference proteome</keyword>
<feature type="coiled-coil region" evidence="3">
    <location>
        <begin position="448"/>
        <end position="475"/>
    </location>
</feature>
<protein>
    <recommendedName>
        <fullName evidence="5">PROP1-like PPR domain-containing protein</fullName>
    </recommendedName>
</protein>
<dbReference type="GO" id="GO:0007005">
    <property type="term" value="P:mitochondrion organization"/>
    <property type="evidence" value="ECO:0007669"/>
    <property type="project" value="TreeGrafter"/>
</dbReference>
<evidence type="ECO:0000259" key="5">
    <source>
        <dbReference type="Pfam" id="PF17177"/>
    </source>
</evidence>
<name>A0A3D8S0Y6_9HELO</name>
<sequence>MPASRKSLKSQRSLHSAFWNHGGGDIEQSPLWTALIQGSEDIDQCSDRQQTKSSGVQRGALLEFLYPAGTINLIRQYAGLGADRQDGRRTSGAFGRFGYRLYTSSAMESDGPTRDNISEPHVQGTHVASVSQSDDNWRRKASEDAESLATVIEQATRPIYEEVWRQYILLPPQQQSRLGLRVMKYLSTSPRIIDAERLTDLFDNADAFLGSRGEDAYESAIAAYLKLRNHPRALQLYKEALSSGNLRFPVGSAELVSYFIDHSLWIQALDVWDSYRNFKKPKASTYRLWRAAVSLTQLPDRALGLVNYLENLKDSESQPVKGLIGPLDEQQDEQAITAEHQHVMRSIDPAHDLGKSDRISTSESVPGSDQPEVSRFLNDTVGSAAHVDHATSTIMSDTVLEKAIVTENLANDRSNELVEVLSPTELPDLQLLAAFASDLFRTTLSTGIAIEKETCAELIRKLKDLELTSAKQYEELFHILLARGYRKFAVQCYRHGRQIDGAKYGWQTLTSMLRDFCKHHSIMGMQEVLDDWFRWYGAPSRLAYKMCLNEFSRQGDSVTVHALFDQYYKTFKNSKHSILADELTPLLQVHSRRGEISDVVRIFNKIESTYNLEPSIRCWNILLGAYTRVKDVEGAFQCFEQILSSKRLTPDDYTFGTIMGMCASRGDLERVVDLYRLAESRSVTISKAMVDCLVLAHVRDNMLSEAEKIVEKASEMELKGSLTRMWNYVLTAYAMRRDLHNTNRILQKMSDSQVQFDGNTYSALMQALAMAGQPYKAYQILQDVMPASGVMPTSFHYALVMGGFLAARLVDKVFDVHRRLMKKGIAESASTRLLAFKAAAVTENMSQQPGQETYQGAKELFRSTLAKMEPNEWADTNRKGINGEGLDIAYPAAFNAYLMYVLSKAQDHEAVDTLVQDFKTFLPEHRQTPIAVLTALMTSQLGRKDYVGLKSSWDQAVKYAKSTGSQLSDPDVEADRLNILYAHQLDLSRALGLYMNSLFQQKKIGELTATVREVESMGFVLTNKNWNHYIQLLAQSYRYKTAFKECETKLMPNWAGWNHVRWSEQRRNRLHIELRIVRKQVRHLYPYYRTLLYLARGFMEIEGALAEKPHFEYLFGEIHREFPRTIRAIETMQRTDEPLEREILRSY</sequence>
<keyword evidence="1" id="KW-0677">Repeat</keyword>
<dbReference type="OrthoDB" id="185373at2759"/>
<evidence type="ECO:0000256" key="3">
    <source>
        <dbReference type="SAM" id="Coils"/>
    </source>
</evidence>
<dbReference type="GO" id="GO:0003729">
    <property type="term" value="F:mRNA binding"/>
    <property type="evidence" value="ECO:0007669"/>
    <property type="project" value="TreeGrafter"/>
</dbReference>
<dbReference type="PANTHER" id="PTHR47934">
    <property type="entry name" value="PENTATRICOPEPTIDE REPEAT-CONTAINING PROTEIN PET309, MITOCHONDRIAL"/>
    <property type="match status" value="1"/>
</dbReference>
<feature type="region of interest" description="Disordered" evidence="4">
    <location>
        <begin position="351"/>
        <end position="373"/>
    </location>
</feature>
<accession>A0A3D8S0Y6</accession>
<dbReference type="STRING" id="1849047.A0A3D8S0Y6"/>
<comment type="caution">
    <text evidence="6">The sequence shown here is derived from an EMBL/GenBank/DDBJ whole genome shotgun (WGS) entry which is preliminary data.</text>
</comment>
<evidence type="ECO:0000256" key="1">
    <source>
        <dbReference type="ARBA" id="ARBA00022737"/>
    </source>
</evidence>
<evidence type="ECO:0000256" key="4">
    <source>
        <dbReference type="SAM" id="MobiDB-lite"/>
    </source>
</evidence>
<dbReference type="InterPro" id="IPR011990">
    <property type="entry name" value="TPR-like_helical_dom_sf"/>
</dbReference>
<dbReference type="PANTHER" id="PTHR47934:SF6">
    <property type="entry name" value="MITOCHONDRIAL GROUP I INTRON SPLICING FACTOR CCM1-RELATED"/>
    <property type="match status" value="1"/>
</dbReference>
<dbReference type="InterPro" id="IPR051114">
    <property type="entry name" value="Mito_RNA_Proc_CCM1"/>
</dbReference>